<keyword evidence="5" id="KW-0998">Cell outer membrane</keyword>
<dbReference type="InterPro" id="IPR011990">
    <property type="entry name" value="TPR-like_helical_dom_sf"/>
</dbReference>
<keyword evidence="4" id="KW-0472">Membrane</keyword>
<sequence length="517" mass="57806">MLKHTTRSLWLLFVPMLLVFTSCNDDLLVEQPTDRLSPTNFFRNASDAEVALNAIYAGQQRIQGYSGGDAGVANVWGMHGTDDIVVPPWTNPPDRRLIALFQLDPTINAFYTIYQRHYQEIARANTILNQISLMTEDKIDPEEKARILAEGRTIRASFYFNLVRIYGNVPLETEERTDFTNLDFTQADPAAIYEFITSELEFAVSVLEPGMNTGRITQGAAQALLGNVYLQMAGEPLNQNDKYALAADQYESVMGMGYNLLDDFESVFSYQNELNDEGIYIVEHDGPGQSLDNTATSNLGSFMGPGGQLPDGAGWGTAWANSELEMEFDRDDIRRRVSFAYHNAPNVQDSTRGPNQFLPWKWQKPQVANGQSWANDTPFDYVYIRLAGVLLGYAEAEIRSGGDIEAAVAAANRVRARARGEASADEFLPDLTADMGTEALIDAILKERQKELLYEGHRKGDLIRTGRLIPLMSDFDCSFSAVCPGRPDPKPHHIYWPIPQRVLDLNESMTQNPGYEN</sequence>
<evidence type="ECO:0000259" key="7">
    <source>
        <dbReference type="Pfam" id="PF07980"/>
    </source>
</evidence>
<accession>A0A5C7FPR9</accession>
<name>A0A5C7FPR9_9BACT</name>
<reference evidence="9 10" key="1">
    <citation type="submission" date="2019-08" db="EMBL/GenBank/DDBJ databases">
        <title>Lewinella sp. strain SSH13 Genome sequencing and assembly.</title>
        <authorList>
            <person name="Kim I."/>
        </authorList>
    </citation>
    <scope>NUCLEOTIDE SEQUENCE [LARGE SCALE GENOMIC DNA]</scope>
    <source>
        <strain evidence="9 10">SSH13</strain>
    </source>
</reference>
<feature type="chain" id="PRO_5023116485" evidence="6">
    <location>
        <begin position="25"/>
        <end position="517"/>
    </location>
</feature>
<proteinExistence type="inferred from homology"/>
<protein>
    <submittedName>
        <fullName evidence="9">RagB/SusD family nutrient uptake outer membrane protein</fullName>
    </submittedName>
</protein>
<dbReference type="Gene3D" id="1.25.40.390">
    <property type="match status" value="1"/>
</dbReference>
<evidence type="ECO:0000313" key="10">
    <source>
        <dbReference type="Proteomes" id="UP000321907"/>
    </source>
</evidence>
<evidence type="ECO:0000259" key="8">
    <source>
        <dbReference type="Pfam" id="PF14322"/>
    </source>
</evidence>
<dbReference type="InterPro" id="IPR012944">
    <property type="entry name" value="SusD_RagB_dom"/>
</dbReference>
<evidence type="ECO:0000256" key="1">
    <source>
        <dbReference type="ARBA" id="ARBA00004442"/>
    </source>
</evidence>
<feature type="domain" description="RagB/SusD" evidence="7">
    <location>
        <begin position="352"/>
        <end position="515"/>
    </location>
</feature>
<evidence type="ECO:0000256" key="2">
    <source>
        <dbReference type="ARBA" id="ARBA00006275"/>
    </source>
</evidence>
<comment type="caution">
    <text evidence="9">The sequence shown here is derived from an EMBL/GenBank/DDBJ whole genome shotgun (WGS) entry which is preliminary data.</text>
</comment>
<feature type="signal peptide" evidence="6">
    <location>
        <begin position="1"/>
        <end position="24"/>
    </location>
</feature>
<dbReference type="GO" id="GO:0009279">
    <property type="term" value="C:cell outer membrane"/>
    <property type="evidence" value="ECO:0007669"/>
    <property type="project" value="UniProtKB-SubCell"/>
</dbReference>
<dbReference type="Pfam" id="PF14322">
    <property type="entry name" value="SusD-like_3"/>
    <property type="match status" value="1"/>
</dbReference>
<dbReference type="Proteomes" id="UP000321907">
    <property type="component" value="Unassembled WGS sequence"/>
</dbReference>
<evidence type="ECO:0000256" key="5">
    <source>
        <dbReference type="ARBA" id="ARBA00023237"/>
    </source>
</evidence>
<dbReference type="PROSITE" id="PS51257">
    <property type="entry name" value="PROKAR_LIPOPROTEIN"/>
    <property type="match status" value="1"/>
</dbReference>
<dbReference type="OrthoDB" id="727588at2"/>
<dbReference type="InterPro" id="IPR033985">
    <property type="entry name" value="SusD-like_N"/>
</dbReference>
<comment type="similarity">
    <text evidence="2">Belongs to the SusD family.</text>
</comment>
<organism evidence="9 10">
    <name type="scientific">Neolewinella aurantiaca</name>
    <dbReference type="NCBI Taxonomy" id="2602767"/>
    <lineage>
        <taxon>Bacteria</taxon>
        <taxon>Pseudomonadati</taxon>
        <taxon>Bacteroidota</taxon>
        <taxon>Saprospiria</taxon>
        <taxon>Saprospirales</taxon>
        <taxon>Lewinellaceae</taxon>
        <taxon>Neolewinella</taxon>
    </lineage>
</organism>
<comment type="subcellular location">
    <subcellularLocation>
        <location evidence="1">Cell outer membrane</location>
    </subcellularLocation>
</comment>
<dbReference type="EMBL" id="VOXD01000029">
    <property type="protein sequence ID" value="TXF87925.1"/>
    <property type="molecule type" value="Genomic_DNA"/>
</dbReference>
<evidence type="ECO:0000256" key="3">
    <source>
        <dbReference type="ARBA" id="ARBA00022729"/>
    </source>
</evidence>
<evidence type="ECO:0000256" key="6">
    <source>
        <dbReference type="SAM" id="SignalP"/>
    </source>
</evidence>
<dbReference type="SUPFAM" id="SSF48452">
    <property type="entry name" value="TPR-like"/>
    <property type="match status" value="1"/>
</dbReference>
<evidence type="ECO:0000313" key="9">
    <source>
        <dbReference type="EMBL" id="TXF87925.1"/>
    </source>
</evidence>
<keyword evidence="10" id="KW-1185">Reference proteome</keyword>
<evidence type="ECO:0000256" key="4">
    <source>
        <dbReference type="ARBA" id="ARBA00023136"/>
    </source>
</evidence>
<feature type="domain" description="SusD-like N-terminal" evidence="8">
    <location>
        <begin position="109"/>
        <end position="230"/>
    </location>
</feature>
<gene>
    <name evidence="9" type="ORF">FUA23_16855</name>
</gene>
<dbReference type="Pfam" id="PF07980">
    <property type="entry name" value="SusD_RagB"/>
    <property type="match status" value="1"/>
</dbReference>
<keyword evidence="3 6" id="KW-0732">Signal</keyword>
<dbReference type="AlphaFoldDB" id="A0A5C7FPR9"/>